<dbReference type="InterPro" id="IPR032632">
    <property type="entry name" value="Peptidase_M16_M"/>
</dbReference>
<evidence type="ECO:0000256" key="4">
    <source>
        <dbReference type="ARBA" id="ARBA00022801"/>
    </source>
</evidence>
<evidence type="ECO:0000313" key="12">
    <source>
        <dbReference type="EMBL" id="KAL3756264.1"/>
    </source>
</evidence>
<feature type="domain" description="Peptidase M16 middle/third" evidence="10">
    <location>
        <begin position="660"/>
        <end position="974"/>
    </location>
</feature>
<dbReference type="InterPro" id="IPR011765">
    <property type="entry name" value="Pept_M16_N"/>
</dbReference>
<keyword evidence="6" id="KW-0482">Metalloprotease</keyword>
<evidence type="ECO:0000259" key="9">
    <source>
        <dbReference type="Pfam" id="PF05193"/>
    </source>
</evidence>
<dbReference type="GO" id="GO:0006508">
    <property type="term" value="P:proteolysis"/>
    <property type="evidence" value="ECO:0007669"/>
    <property type="project" value="UniProtKB-KW"/>
</dbReference>
<dbReference type="SUPFAM" id="SSF63411">
    <property type="entry name" value="LuxS/MPP-like metallohydrolase"/>
    <property type="match status" value="4"/>
</dbReference>
<evidence type="ECO:0000256" key="5">
    <source>
        <dbReference type="ARBA" id="ARBA00022833"/>
    </source>
</evidence>
<accession>A0ABD3LX15</accession>
<dbReference type="Pfam" id="PF00675">
    <property type="entry name" value="Peptidase_M16"/>
    <property type="match status" value="1"/>
</dbReference>
<evidence type="ECO:0000313" key="13">
    <source>
        <dbReference type="Proteomes" id="UP001530293"/>
    </source>
</evidence>
<feature type="domain" description="Peptidase M16 N-terminal" evidence="8">
    <location>
        <begin position="222"/>
        <end position="299"/>
    </location>
</feature>
<comment type="caution">
    <text evidence="12">The sequence shown here is derived from an EMBL/GenBank/DDBJ whole genome shotgun (WGS) entry which is preliminary data.</text>
</comment>
<evidence type="ECO:0000259" key="10">
    <source>
        <dbReference type="Pfam" id="PF16187"/>
    </source>
</evidence>
<keyword evidence="5" id="KW-0862">Zinc</keyword>
<feature type="region of interest" description="Disordered" evidence="7">
    <location>
        <begin position="149"/>
        <end position="185"/>
    </location>
</feature>
<dbReference type="GO" id="GO:0046872">
    <property type="term" value="F:metal ion binding"/>
    <property type="evidence" value="ECO:0007669"/>
    <property type="project" value="UniProtKB-KW"/>
</dbReference>
<sequence length="1314" mass="147041">MSTLFLHFFHRPSFFQAVLPSSSSILRQQHHQLFYLYPTWLKSLDIHNHFNSISSISSIQKKTTSQKMFISSIAFSHLFIGMGCGVQAFANPLHHPRQHNLFGSQMMTNSRLWENPLDATGGGEAIVDLGSSRTSTNSRKTSSLLKDLTLDGSTTTNGSVGTVTTTTLEPPLSPPPLSHSPPSLESKSGTIILANDDEFIKSLPDKRSYRAITLPNQLTGLLVSDPTTDVEAASVHVRAGHFDDPPNRAGLAHFHEHMLFLGTEKYPKENEYEDYLGRNGGMSNAYTDMEDTNYYFNVSPLNHDAKGDDANSGGEGGGDDKAGNSSVENNSSGISSALSGALDRFAQFFISPLFDQSMLERELRAVNSEYLNGRTADNWRNFQLLKHGSSHEHPFSKFGCGNYNTLTDGGDAELPVEEGNLDFGGGTSPRDDLVTFWTEKYHAGNLRLCVVGRGSLDDLQRAVESTFGAVRPPPPNFVANGIIDKIKAGYLKLPMEGETHMRDDNGNFVFQTEHSTYSPAVAFGPNELGLLREVIPLVESRTLKIFSAVPPMDDPMLRGSRPFRVLSHLVGHESPGSLHHLLMEEGWINSLSSGTGISTTDFCLTNIAITLTPKGMKERDKVLAKTWQWFSLIKDSVMNDPHGVIEQYHDELKTMTELSFKFREMGDPTDFCSAAAGRMFDYEPSKVLLGSAEVGKYDVETARAFLERLTPQNSLVVISGPERELEESAEIEVSAHDAPWQVEERYGARYRQTRISEELAEAWNHPAEIDPRLRLPGLNEFIPEDLSLRCDDKDRISEFDPDVDYRKEHPKLLFDTPNHRMWHKMDRTFRVPRTSIKLQLTSPNIYHSPRTITLNRIFQKVLSDDLNSYVYDASVAGCNYSVDCVPSAYRISVSGYSEKIPHLLDVVTSRIASLIEEMKEGDDAHPGLAKLFHKAEENLLRQTKNYVYDSPYETGSYNLRMLCEAPVWHIDDYIGEMEGPDAEADPLTMKECAEVAEQCLFGRLNAVSLCIGNIDEKGSHEVEQVISNHFLKKRPLVDGEIPRFRSLRMPNMAEATKIFGSALELSEVPIVYEAVAHSEDEENNSVELMIQTASSYELGYEGLAIQELIGSIAYNSAFNQLRTKEQLGYIVSAFVKKFTGGGNAFCVLVQSSSTLPPQLEERCLKWMKQFREELEEMPDERFVMEAAAVKANLLEKDIKLSEEISSVWGEILSTVPHSEHFKNPVFDRIEKFADVLTLNAANANSGADLKRRVLQFYDGYFISTERRAVSSRVYNRKAKDVFDQHFGKAGVISSYADARKLKQHLASYPTAPYW</sequence>
<dbReference type="InterPro" id="IPR011249">
    <property type="entry name" value="Metalloenz_LuxS/M16"/>
</dbReference>
<dbReference type="Proteomes" id="UP001530293">
    <property type="component" value="Unassembled WGS sequence"/>
</dbReference>
<dbReference type="PANTHER" id="PTHR43690">
    <property type="entry name" value="NARDILYSIN"/>
    <property type="match status" value="1"/>
</dbReference>
<dbReference type="Gene3D" id="3.30.830.10">
    <property type="entry name" value="Metalloenzyme, LuxS/M16 peptidase-like"/>
    <property type="match status" value="4"/>
</dbReference>
<gene>
    <name evidence="12" type="ORF">ACHAWU_007215</name>
</gene>
<reference evidence="12 13" key="1">
    <citation type="submission" date="2024-10" db="EMBL/GenBank/DDBJ databases">
        <title>Updated reference genomes for cyclostephanoid diatoms.</title>
        <authorList>
            <person name="Roberts W.R."/>
            <person name="Alverson A.J."/>
        </authorList>
    </citation>
    <scope>NUCLEOTIDE SEQUENCE [LARGE SCALE GENOMIC DNA]</scope>
    <source>
        <strain evidence="12 13">AJA232-27</strain>
    </source>
</reference>
<dbReference type="InterPro" id="IPR050626">
    <property type="entry name" value="Peptidase_M16"/>
</dbReference>
<feature type="compositionally biased region" description="Low complexity" evidence="7">
    <location>
        <begin position="149"/>
        <end position="170"/>
    </location>
</feature>
<proteinExistence type="inferred from homology"/>
<dbReference type="Pfam" id="PF05193">
    <property type="entry name" value="Peptidase_M16_C"/>
    <property type="match status" value="1"/>
</dbReference>
<evidence type="ECO:0000259" key="8">
    <source>
        <dbReference type="Pfam" id="PF00675"/>
    </source>
</evidence>
<dbReference type="GO" id="GO:0008237">
    <property type="term" value="F:metallopeptidase activity"/>
    <property type="evidence" value="ECO:0007669"/>
    <property type="project" value="UniProtKB-KW"/>
</dbReference>
<dbReference type="Pfam" id="PF22456">
    <property type="entry name" value="PqqF-like_C_4"/>
    <property type="match status" value="1"/>
</dbReference>
<keyword evidence="4" id="KW-0378">Hydrolase</keyword>
<evidence type="ECO:0000256" key="7">
    <source>
        <dbReference type="SAM" id="MobiDB-lite"/>
    </source>
</evidence>
<dbReference type="Pfam" id="PF16187">
    <property type="entry name" value="Peptidase_M16_M"/>
    <property type="match status" value="1"/>
</dbReference>
<keyword evidence="3" id="KW-0479">Metal-binding</keyword>
<evidence type="ECO:0000256" key="3">
    <source>
        <dbReference type="ARBA" id="ARBA00022723"/>
    </source>
</evidence>
<organism evidence="12 13">
    <name type="scientific">Discostella pseudostelligera</name>
    <dbReference type="NCBI Taxonomy" id="259834"/>
    <lineage>
        <taxon>Eukaryota</taxon>
        <taxon>Sar</taxon>
        <taxon>Stramenopiles</taxon>
        <taxon>Ochrophyta</taxon>
        <taxon>Bacillariophyta</taxon>
        <taxon>Coscinodiscophyceae</taxon>
        <taxon>Thalassiosirophycidae</taxon>
        <taxon>Stephanodiscales</taxon>
        <taxon>Stephanodiscaceae</taxon>
        <taxon>Discostella</taxon>
    </lineage>
</organism>
<dbReference type="InterPro" id="IPR054734">
    <property type="entry name" value="PqqF-like_C_4"/>
</dbReference>
<keyword evidence="13" id="KW-1185">Reference proteome</keyword>
<keyword evidence="2" id="KW-0645">Protease</keyword>
<evidence type="ECO:0000256" key="1">
    <source>
        <dbReference type="ARBA" id="ARBA00007261"/>
    </source>
</evidence>
<feature type="domain" description="Coenzyme PQQ synthesis protein F-like C-terminal lobe" evidence="11">
    <location>
        <begin position="1111"/>
        <end position="1208"/>
    </location>
</feature>
<dbReference type="InterPro" id="IPR007863">
    <property type="entry name" value="Peptidase_M16_C"/>
</dbReference>
<evidence type="ECO:0000256" key="2">
    <source>
        <dbReference type="ARBA" id="ARBA00022670"/>
    </source>
</evidence>
<dbReference type="PANTHER" id="PTHR43690:SF18">
    <property type="entry name" value="INSULIN-DEGRADING ENZYME-RELATED"/>
    <property type="match status" value="1"/>
</dbReference>
<name>A0ABD3LX15_9STRA</name>
<dbReference type="EMBL" id="JALLBG020000312">
    <property type="protein sequence ID" value="KAL3756264.1"/>
    <property type="molecule type" value="Genomic_DNA"/>
</dbReference>
<evidence type="ECO:0000256" key="6">
    <source>
        <dbReference type="ARBA" id="ARBA00023049"/>
    </source>
</evidence>
<protein>
    <recommendedName>
        <fullName evidence="14">Insulysin</fullName>
    </recommendedName>
</protein>
<feature type="region of interest" description="Disordered" evidence="7">
    <location>
        <begin position="305"/>
        <end position="331"/>
    </location>
</feature>
<comment type="similarity">
    <text evidence="1">Belongs to the peptidase M16 family.</text>
</comment>
<evidence type="ECO:0000259" key="11">
    <source>
        <dbReference type="Pfam" id="PF22456"/>
    </source>
</evidence>
<evidence type="ECO:0008006" key="14">
    <source>
        <dbReference type="Google" id="ProtNLM"/>
    </source>
</evidence>
<feature type="domain" description="Peptidase M16 C-terminal" evidence="9">
    <location>
        <begin position="430"/>
        <end position="636"/>
    </location>
</feature>